<feature type="compositionally biased region" description="Low complexity" evidence="1">
    <location>
        <begin position="15"/>
        <end position="25"/>
    </location>
</feature>
<feature type="compositionally biased region" description="Polar residues" evidence="1">
    <location>
        <begin position="275"/>
        <end position="290"/>
    </location>
</feature>
<dbReference type="AlphaFoldDB" id="A0A7S1FQQ4"/>
<reference evidence="2" key="1">
    <citation type="submission" date="2021-01" db="EMBL/GenBank/DDBJ databases">
        <authorList>
            <person name="Corre E."/>
            <person name="Pelletier E."/>
            <person name="Niang G."/>
            <person name="Scheremetjew M."/>
            <person name="Finn R."/>
            <person name="Kale V."/>
            <person name="Holt S."/>
            <person name="Cochrane G."/>
            <person name="Meng A."/>
            <person name="Brown T."/>
            <person name="Cohen L."/>
        </authorList>
    </citation>
    <scope>NUCLEOTIDE SEQUENCE</scope>
    <source>
        <strain evidence="2">308</strain>
    </source>
</reference>
<sequence length="634" mass="65980">MVAKPLRSIAKATYKPSPAANPAAKAAERRGGPGAGKKKPTARPARKKTTEPAKTVVVVPLTKANGCKRKLTKKNDKVLPMPQPVPLASFAQMKKNMTGPPPHLRTKGASGIVISASSSATITDESNDDNHTSSSKLRSFSVLGPQLQQPFTEFNATSLIPGGSHNYKEEASLFSTLLPQLSNKNMLTNLTSPDFVSPLSDPNDSVMKIVNGMRTGDTSTYGTSQTLPSLTNLSVSGGTLTPNPNLGEPTDTEASRQLIEKVFLENQNISLSNYGNDNHNLFSSVPQSSSRGKDGDEGASPLSIGMKSFSHSPYPAACLLDSVLKRVKKTDTKAKPPNDAGAAASHGLGTGSTEKSYVSGLSGLSGLVSVPGSLGSNRTAGSSCVRASQPPSSLGDGRLLQQSISLGECATPKGLAAPRNLEFLLAENSSGRSQDGVNGSPRNIIGSSSNICGRSILSDAQSASGGDSVDLFGNFEFSTLAFSEQSRDAIAKAEVLRSTTNPTHEQLKLNGSAGTQFEDGNNHFDPAATLYALSSSSASEGISPSPTNRGGLKKLSVAKLASSQLSFCDTITSTPKKLEALADMNGTACADNVNISTTASTSSGVKAENNGSRSLFASAMKSVEEKDAKRKKLK</sequence>
<gene>
    <name evidence="2" type="ORF">CHYS00102_LOCUS11098</name>
</gene>
<feature type="region of interest" description="Disordered" evidence="1">
    <location>
        <begin position="331"/>
        <end position="352"/>
    </location>
</feature>
<protein>
    <submittedName>
        <fullName evidence="2">Uncharacterized protein</fullName>
    </submittedName>
</protein>
<feature type="region of interest" description="Disordered" evidence="1">
    <location>
        <begin position="275"/>
        <end position="304"/>
    </location>
</feature>
<feature type="region of interest" description="Disordered" evidence="1">
    <location>
        <begin position="599"/>
        <end position="634"/>
    </location>
</feature>
<organism evidence="2">
    <name type="scientific">Corethron hystrix</name>
    <dbReference type="NCBI Taxonomy" id="216773"/>
    <lineage>
        <taxon>Eukaryota</taxon>
        <taxon>Sar</taxon>
        <taxon>Stramenopiles</taxon>
        <taxon>Ochrophyta</taxon>
        <taxon>Bacillariophyta</taxon>
        <taxon>Coscinodiscophyceae</taxon>
        <taxon>Corethrophycidae</taxon>
        <taxon>Corethrales</taxon>
        <taxon>Corethraceae</taxon>
        <taxon>Corethron</taxon>
    </lineage>
</organism>
<proteinExistence type="predicted"/>
<evidence type="ECO:0000313" key="2">
    <source>
        <dbReference type="EMBL" id="CAD8883902.1"/>
    </source>
</evidence>
<accession>A0A7S1FQQ4</accession>
<name>A0A7S1FQQ4_9STRA</name>
<evidence type="ECO:0000256" key="1">
    <source>
        <dbReference type="SAM" id="MobiDB-lite"/>
    </source>
</evidence>
<dbReference type="EMBL" id="HBFR01015215">
    <property type="protein sequence ID" value="CAD8883902.1"/>
    <property type="molecule type" value="Transcribed_RNA"/>
</dbReference>
<feature type="compositionally biased region" description="Basic residues" evidence="1">
    <location>
        <begin position="36"/>
        <end position="47"/>
    </location>
</feature>
<feature type="compositionally biased region" description="Polar residues" evidence="1">
    <location>
        <begin position="599"/>
        <end position="615"/>
    </location>
</feature>
<feature type="region of interest" description="Disordered" evidence="1">
    <location>
        <begin position="1"/>
        <end position="54"/>
    </location>
</feature>